<dbReference type="HOGENOM" id="CLU_1744569_0_0_1"/>
<dbReference type="InterPro" id="IPR016187">
    <property type="entry name" value="CTDL_fold"/>
</dbReference>
<evidence type="ECO:0000313" key="2">
    <source>
        <dbReference type="Proteomes" id="UP000008144"/>
    </source>
</evidence>
<dbReference type="GO" id="GO:0038187">
    <property type="term" value="F:pattern recognition receptor activity"/>
    <property type="evidence" value="ECO:0000318"/>
    <property type="project" value="GO_Central"/>
</dbReference>
<reference evidence="1" key="3">
    <citation type="submission" date="2025-08" db="UniProtKB">
        <authorList>
            <consortium name="Ensembl"/>
        </authorList>
    </citation>
    <scope>IDENTIFICATION</scope>
</reference>
<dbReference type="GeneTree" id="ENSGT00530000064660"/>
<dbReference type="SUPFAM" id="SSF56436">
    <property type="entry name" value="C-type lectin-like"/>
    <property type="match status" value="1"/>
</dbReference>
<protein>
    <recommendedName>
        <fullName evidence="3">C-type lectin domain-containing protein</fullName>
    </recommendedName>
</protein>
<evidence type="ECO:0008006" key="3">
    <source>
        <dbReference type="Google" id="ProtNLM"/>
    </source>
</evidence>
<keyword evidence="2" id="KW-1185">Reference proteome</keyword>
<dbReference type="GO" id="GO:0009897">
    <property type="term" value="C:external side of plasma membrane"/>
    <property type="evidence" value="ECO:0000318"/>
    <property type="project" value="GO_Central"/>
</dbReference>
<dbReference type="Proteomes" id="UP000008144">
    <property type="component" value="Chromosome 8"/>
</dbReference>
<dbReference type="InterPro" id="IPR016186">
    <property type="entry name" value="C-type_lectin-like/link_sf"/>
</dbReference>
<dbReference type="AlphaFoldDB" id="F7B8E9"/>
<dbReference type="GO" id="GO:0030246">
    <property type="term" value="F:carbohydrate binding"/>
    <property type="evidence" value="ECO:0000318"/>
    <property type="project" value="GO_Central"/>
</dbReference>
<dbReference type="Gene3D" id="3.10.100.10">
    <property type="entry name" value="Mannose-Binding Protein A, subunit A"/>
    <property type="match status" value="1"/>
</dbReference>
<accession>F7B8E9</accession>
<evidence type="ECO:0000313" key="1">
    <source>
        <dbReference type="Ensembl" id="ENSCINP00000027210.2"/>
    </source>
</evidence>
<organism evidence="1 2">
    <name type="scientific">Ciona intestinalis</name>
    <name type="common">Transparent sea squirt</name>
    <name type="synonym">Ascidia intestinalis</name>
    <dbReference type="NCBI Taxonomy" id="7719"/>
    <lineage>
        <taxon>Eukaryota</taxon>
        <taxon>Metazoa</taxon>
        <taxon>Chordata</taxon>
        <taxon>Tunicata</taxon>
        <taxon>Ascidiacea</taxon>
        <taxon>Phlebobranchia</taxon>
        <taxon>Cionidae</taxon>
        <taxon>Ciona</taxon>
    </lineage>
</organism>
<reference evidence="1" key="4">
    <citation type="submission" date="2025-09" db="UniProtKB">
        <authorList>
            <consortium name="Ensembl"/>
        </authorList>
    </citation>
    <scope>IDENTIFICATION</scope>
</reference>
<reference evidence="2" key="1">
    <citation type="journal article" date="2002" name="Science">
        <title>The draft genome of Ciona intestinalis: insights into chordate and vertebrate origins.</title>
        <authorList>
            <person name="Dehal P."/>
            <person name="Satou Y."/>
            <person name="Campbell R.K."/>
            <person name="Chapman J."/>
            <person name="Degnan B."/>
            <person name="De Tomaso A."/>
            <person name="Davidson B."/>
            <person name="Di Gregorio A."/>
            <person name="Gelpke M."/>
            <person name="Goodstein D.M."/>
            <person name="Harafuji N."/>
            <person name="Hastings K.E."/>
            <person name="Ho I."/>
            <person name="Hotta K."/>
            <person name="Huang W."/>
            <person name="Kawashima T."/>
            <person name="Lemaire P."/>
            <person name="Martinez D."/>
            <person name="Meinertzhagen I.A."/>
            <person name="Necula S."/>
            <person name="Nonaka M."/>
            <person name="Putnam N."/>
            <person name="Rash S."/>
            <person name="Saiga H."/>
            <person name="Satake M."/>
            <person name="Terry A."/>
            <person name="Yamada L."/>
            <person name="Wang H.G."/>
            <person name="Awazu S."/>
            <person name="Azumi K."/>
            <person name="Boore J."/>
            <person name="Branno M."/>
            <person name="Chin-Bow S."/>
            <person name="DeSantis R."/>
            <person name="Doyle S."/>
            <person name="Francino P."/>
            <person name="Keys D.N."/>
            <person name="Haga S."/>
            <person name="Hayashi H."/>
            <person name="Hino K."/>
            <person name="Imai K.S."/>
            <person name="Inaba K."/>
            <person name="Kano S."/>
            <person name="Kobayashi K."/>
            <person name="Kobayashi M."/>
            <person name="Lee B.I."/>
            <person name="Makabe K.W."/>
            <person name="Manohar C."/>
            <person name="Matassi G."/>
            <person name="Medina M."/>
            <person name="Mochizuki Y."/>
            <person name="Mount S."/>
            <person name="Morishita T."/>
            <person name="Miura S."/>
            <person name="Nakayama A."/>
            <person name="Nishizaka S."/>
            <person name="Nomoto H."/>
            <person name="Ohta F."/>
            <person name="Oishi K."/>
            <person name="Rigoutsos I."/>
            <person name="Sano M."/>
            <person name="Sasaki A."/>
            <person name="Sasakura Y."/>
            <person name="Shoguchi E."/>
            <person name="Shin-i T."/>
            <person name="Spagnuolo A."/>
            <person name="Stainier D."/>
            <person name="Suzuki M.M."/>
            <person name="Tassy O."/>
            <person name="Takatori N."/>
            <person name="Tokuoka M."/>
            <person name="Yagi K."/>
            <person name="Yoshizaki F."/>
            <person name="Wada S."/>
            <person name="Zhang C."/>
            <person name="Hyatt P.D."/>
            <person name="Larimer F."/>
            <person name="Detter C."/>
            <person name="Doggett N."/>
            <person name="Glavina T."/>
            <person name="Hawkins T."/>
            <person name="Richardson P."/>
            <person name="Lucas S."/>
            <person name="Kohara Y."/>
            <person name="Levine M."/>
            <person name="Satoh N."/>
            <person name="Rokhsar D.S."/>
        </authorList>
    </citation>
    <scope>NUCLEOTIDE SEQUENCE [LARGE SCALE GENOMIC DNA]</scope>
</reference>
<dbReference type="GO" id="GO:0006955">
    <property type="term" value="P:immune response"/>
    <property type="evidence" value="ECO:0000318"/>
    <property type="project" value="GO_Central"/>
</dbReference>
<name>F7B8E9_CIOIN</name>
<dbReference type="EMBL" id="EAAA01002600">
    <property type="status" value="NOT_ANNOTATED_CDS"/>
    <property type="molecule type" value="Genomic_DNA"/>
</dbReference>
<dbReference type="Ensembl" id="ENSCINT00000027456.2">
    <property type="protein sequence ID" value="ENSCINP00000027210.2"/>
    <property type="gene ID" value="ENSCING00000015297.2"/>
</dbReference>
<proteinExistence type="predicted"/>
<sequence length="150" mass="17291">MSCQTVAPLYVSATAKPTDPSLPYKFNLTILKVSLTSFVVKLKRTDDSTGWYVSLNVAWLAFTRQPFIFRNTVIWLRDFSYAVAMQRQVAEQQCNEVGGKLVEISDKQMYDAVYNHVEKNFIFDNRTAIWFWLGSSYDYQNSMVVQSNGE</sequence>
<dbReference type="InParanoid" id="F7B8E9"/>
<reference evidence="1" key="2">
    <citation type="journal article" date="2008" name="Genome Biol.">
        <title>Improved genome assembly and evidence-based global gene model set for the chordate Ciona intestinalis: new insight into intron and operon populations.</title>
        <authorList>
            <person name="Satou Y."/>
            <person name="Mineta K."/>
            <person name="Ogasawara M."/>
            <person name="Sasakura Y."/>
            <person name="Shoguchi E."/>
            <person name="Ueno K."/>
            <person name="Yamada L."/>
            <person name="Matsumoto J."/>
            <person name="Wasserscheid J."/>
            <person name="Dewar K."/>
            <person name="Wiley G.B."/>
            <person name="Macmil S.L."/>
            <person name="Roe B.A."/>
            <person name="Zeller R.W."/>
            <person name="Hastings K.E."/>
            <person name="Lemaire P."/>
            <person name="Lindquist E."/>
            <person name="Endo T."/>
            <person name="Hotta K."/>
            <person name="Inaba K."/>
        </authorList>
    </citation>
    <scope>NUCLEOTIDE SEQUENCE [LARGE SCALE GENOMIC DNA]</scope>
    <source>
        <strain evidence="1">wild type</strain>
    </source>
</reference>